<feature type="compositionally biased region" description="Basic and acidic residues" evidence="1">
    <location>
        <begin position="11"/>
        <end position="25"/>
    </location>
</feature>
<organism evidence="3 4">
    <name type="scientific">Citricoccus zhacaiensis</name>
    <dbReference type="NCBI Taxonomy" id="489142"/>
    <lineage>
        <taxon>Bacteria</taxon>
        <taxon>Bacillati</taxon>
        <taxon>Actinomycetota</taxon>
        <taxon>Actinomycetes</taxon>
        <taxon>Micrococcales</taxon>
        <taxon>Micrococcaceae</taxon>
        <taxon>Citricoccus</taxon>
    </lineage>
</organism>
<dbReference type="RefSeq" id="WP_188805280.1">
    <property type="nucleotide sequence ID" value="NZ_BAAAOU010000004.1"/>
</dbReference>
<evidence type="ECO:0000313" key="3">
    <source>
        <dbReference type="EMBL" id="GGO43665.1"/>
    </source>
</evidence>
<evidence type="ECO:0000259" key="2">
    <source>
        <dbReference type="Pfam" id="PF13622"/>
    </source>
</evidence>
<evidence type="ECO:0000256" key="1">
    <source>
        <dbReference type="SAM" id="MobiDB-lite"/>
    </source>
</evidence>
<keyword evidence="4" id="KW-1185">Reference proteome</keyword>
<dbReference type="EMBL" id="BMLQ01000003">
    <property type="protein sequence ID" value="GGO43665.1"/>
    <property type="molecule type" value="Genomic_DNA"/>
</dbReference>
<dbReference type="CDD" id="cd03443">
    <property type="entry name" value="PaaI_thioesterase"/>
    <property type="match status" value="1"/>
</dbReference>
<dbReference type="Proteomes" id="UP000642509">
    <property type="component" value="Unassembled WGS sequence"/>
</dbReference>
<dbReference type="InterPro" id="IPR049449">
    <property type="entry name" value="TesB_ACOT8-like_N"/>
</dbReference>
<comment type="caution">
    <text evidence="3">The sequence shown here is derived from an EMBL/GenBank/DDBJ whole genome shotgun (WGS) entry which is preliminary data.</text>
</comment>
<proteinExistence type="predicted"/>
<dbReference type="SUPFAM" id="SSF54637">
    <property type="entry name" value="Thioesterase/thiol ester dehydrase-isomerase"/>
    <property type="match status" value="2"/>
</dbReference>
<protein>
    <recommendedName>
        <fullName evidence="2">Acyl-CoA thioesterase-like N-terminal HotDog domain-containing protein</fullName>
    </recommendedName>
</protein>
<name>A0ABQ2LVS9_9MICC</name>
<dbReference type="Gene3D" id="3.10.129.10">
    <property type="entry name" value="Hotdog Thioesterase"/>
    <property type="match status" value="2"/>
</dbReference>
<gene>
    <name evidence="3" type="ORF">GCM10010977_12330</name>
</gene>
<accession>A0ABQ2LVS9</accession>
<evidence type="ECO:0000313" key="4">
    <source>
        <dbReference type="Proteomes" id="UP000642509"/>
    </source>
</evidence>
<sequence length="304" mass="32966">MTSRTPIASAQDRDCQPQAGRGDHEMVRGRIEKLMRGRLVRRVGNGDNYERAGVMETGPWVLDQDGRPTGIAAAVILDGALSSAIRAAVPDWKWPVTTELHLNLLRPLPSDGTVLEAWTRSEIIDNAGGLTSGDLRTPDGTVHVQATAWFHGHGQADDSNLEQSLRSAERPLGPNTELPLAQLLHARDETAARSAIRSADLEQALPGLAFDSHDDLVSPLGAIHGGALTMMAGLAAQHTLLDRLDVDLQSLRVTFLRAGSGTVFTQARTIHSGRTLRVVEVNLYGERGPEKPFAHCEAVFRPRR</sequence>
<reference evidence="4" key="1">
    <citation type="journal article" date="2019" name="Int. J. Syst. Evol. Microbiol.">
        <title>The Global Catalogue of Microorganisms (GCM) 10K type strain sequencing project: providing services to taxonomists for standard genome sequencing and annotation.</title>
        <authorList>
            <consortium name="The Broad Institute Genomics Platform"/>
            <consortium name="The Broad Institute Genome Sequencing Center for Infectious Disease"/>
            <person name="Wu L."/>
            <person name="Ma J."/>
        </authorList>
    </citation>
    <scope>NUCLEOTIDE SEQUENCE [LARGE SCALE GENOMIC DNA]</scope>
    <source>
        <strain evidence="4">CGMCC 1.7064</strain>
    </source>
</reference>
<feature type="region of interest" description="Disordered" evidence="1">
    <location>
        <begin position="1"/>
        <end position="25"/>
    </location>
</feature>
<dbReference type="InterPro" id="IPR029069">
    <property type="entry name" value="HotDog_dom_sf"/>
</dbReference>
<feature type="domain" description="Acyl-CoA thioesterase-like N-terminal HotDog" evidence="2">
    <location>
        <begin position="219"/>
        <end position="292"/>
    </location>
</feature>
<dbReference type="Pfam" id="PF13622">
    <property type="entry name" value="4HBT_3"/>
    <property type="match status" value="1"/>
</dbReference>